<evidence type="ECO:0000313" key="3">
    <source>
        <dbReference type="EMBL" id="HBJ09542.1"/>
    </source>
</evidence>
<name>A0A354M4V3_9BACT</name>
<dbReference type="Proteomes" id="UP000262954">
    <property type="component" value="Unassembled WGS sequence"/>
</dbReference>
<feature type="signal peptide" evidence="2">
    <location>
        <begin position="1"/>
        <end position="18"/>
    </location>
</feature>
<gene>
    <name evidence="3" type="ORF">DDY73_11130</name>
</gene>
<evidence type="ECO:0000256" key="1">
    <source>
        <dbReference type="SAM" id="Phobius"/>
    </source>
</evidence>
<evidence type="ECO:0000256" key="2">
    <source>
        <dbReference type="SAM" id="SignalP"/>
    </source>
</evidence>
<feature type="chain" id="PRO_5016618879" evidence="2">
    <location>
        <begin position="19"/>
        <end position="154"/>
    </location>
</feature>
<keyword evidence="1" id="KW-0812">Transmembrane</keyword>
<keyword evidence="2" id="KW-0732">Signal</keyword>
<accession>A0A354M4V3</accession>
<dbReference type="EMBL" id="DNWC01000144">
    <property type="protein sequence ID" value="HBJ09542.1"/>
    <property type="molecule type" value="Genomic_DNA"/>
</dbReference>
<reference evidence="3 4" key="1">
    <citation type="journal article" date="2018" name="Nat. Biotechnol.">
        <title>A standardized bacterial taxonomy based on genome phylogeny substantially revises the tree of life.</title>
        <authorList>
            <person name="Parks D.H."/>
            <person name="Chuvochina M."/>
            <person name="Waite D.W."/>
            <person name="Rinke C."/>
            <person name="Skarshewski A."/>
            <person name="Chaumeil P.A."/>
            <person name="Hugenholtz P."/>
        </authorList>
    </citation>
    <scope>NUCLEOTIDE SEQUENCE [LARGE SCALE GENOMIC DNA]</scope>
    <source>
        <strain evidence="3">UBA11482</strain>
    </source>
</reference>
<keyword evidence="1" id="KW-0472">Membrane</keyword>
<evidence type="ECO:0000313" key="4">
    <source>
        <dbReference type="Proteomes" id="UP000262954"/>
    </source>
</evidence>
<sequence length="154" mass="17885">MMKLCCMLCILFSFFSCRSTHRLSDQKIESDTVSVSQFIVRDSIKDLFFKSGFDSRRWDIVWEHVLYGSDDTASCLPVKEKRTVTLRSQSMAKQEVMSESKSIKDVLYDRLDSVHVEVDRKESVEKEPFSISLNLFWILLVLLVMGICIRVLKS</sequence>
<protein>
    <submittedName>
        <fullName evidence="3">Uncharacterized protein</fullName>
    </submittedName>
</protein>
<dbReference type="AlphaFoldDB" id="A0A354M4V3"/>
<organism evidence="3 4">
    <name type="scientific">Coprobacter fastidiosus</name>
    <dbReference type="NCBI Taxonomy" id="1099853"/>
    <lineage>
        <taxon>Bacteria</taxon>
        <taxon>Pseudomonadati</taxon>
        <taxon>Bacteroidota</taxon>
        <taxon>Bacteroidia</taxon>
        <taxon>Bacteroidales</taxon>
        <taxon>Barnesiellaceae</taxon>
        <taxon>Coprobacter</taxon>
    </lineage>
</organism>
<feature type="transmembrane region" description="Helical" evidence="1">
    <location>
        <begin position="131"/>
        <end position="152"/>
    </location>
</feature>
<proteinExistence type="predicted"/>
<keyword evidence="1" id="KW-1133">Transmembrane helix</keyword>
<comment type="caution">
    <text evidence="3">The sequence shown here is derived from an EMBL/GenBank/DDBJ whole genome shotgun (WGS) entry which is preliminary data.</text>
</comment>
<dbReference type="PROSITE" id="PS51257">
    <property type="entry name" value="PROKAR_LIPOPROTEIN"/>
    <property type="match status" value="1"/>
</dbReference>